<dbReference type="SUPFAM" id="SSF56176">
    <property type="entry name" value="FAD-binding/transporter-associated domain-like"/>
    <property type="match status" value="1"/>
</dbReference>
<dbReference type="EMBL" id="GG697355">
    <property type="protein sequence ID" value="EFQ31408.1"/>
    <property type="molecule type" value="Genomic_DNA"/>
</dbReference>
<evidence type="ECO:0000256" key="4">
    <source>
        <dbReference type="ARBA" id="ARBA00023002"/>
    </source>
</evidence>
<dbReference type="GeneID" id="24411917"/>
<dbReference type="InterPro" id="IPR012951">
    <property type="entry name" value="BBE"/>
</dbReference>
<keyword evidence="2" id="KW-0285">Flavoprotein</keyword>
<dbReference type="InterPro" id="IPR050416">
    <property type="entry name" value="FAD-linked_Oxidoreductase"/>
</dbReference>
<dbReference type="eggNOG" id="KOG1231">
    <property type="taxonomic scope" value="Eukaryota"/>
</dbReference>
<organism evidence="8">
    <name type="scientific">Colletotrichum graminicola (strain M1.001 / M2 / FGSC 10212)</name>
    <name type="common">Maize anthracnose fungus</name>
    <name type="synonym">Glomerella graminicola</name>
    <dbReference type="NCBI Taxonomy" id="645133"/>
    <lineage>
        <taxon>Eukaryota</taxon>
        <taxon>Fungi</taxon>
        <taxon>Dikarya</taxon>
        <taxon>Ascomycota</taxon>
        <taxon>Pezizomycotina</taxon>
        <taxon>Sordariomycetes</taxon>
        <taxon>Hypocreomycetidae</taxon>
        <taxon>Glomerellales</taxon>
        <taxon>Glomerellaceae</taxon>
        <taxon>Colletotrichum</taxon>
        <taxon>Colletotrichum graminicola species complex</taxon>
    </lineage>
</organism>
<dbReference type="Pfam" id="PF08031">
    <property type="entry name" value="BBE"/>
    <property type="match status" value="1"/>
</dbReference>
<feature type="signal peptide" evidence="5">
    <location>
        <begin position="1"/>
        <end position="22"/>
    </location>
</feature>
<comment type="similarity">
    <text evidence="1">Belongs to the oxygen-dependent FAD-linked oxidoreductase family.</text>
</comment>
<evidence type="ECO:0000256" key="2">
    <source>
        <dbReference type="ARBA" id="ARBA00022630"/>
    </source>
</evidence>
<dbReference type="Gene3D" id="3.40.462.20">
    <property type="match status" value="1"/>
</dbReference>
<proteinExistence type="inferred from homology"/>
<evidence type="ECO:0000259" key="6">
    <source>
        <dbReference type="PROSITE" id="PS51387"/>
    </source>
</evidence>
<dbReference type="STRING" id="645133.E3QKM0"/>
<accession>E3QKM0</accession>
<dbReference type="PANTHER" id="PTHR42973">
    <property type="entry name" value="BINDING OXIDOREDUCTASE, PUTATIVE (AFU_ORTHOLOGUE AFUA_1G17690)-RELATED"/>
    <property type="match status" value="1"/>
</dbReference>
<dbReference type="PANTHER" id="PTHR42973:SF34">
    <property type="entry name" value="FAD BINDING DOMAIN PROTEIN (AFU_ORTHOLOGUE AFUA_3G02770)"/>
    <property type="match status" value="1"/>
</dbReference>
<feature type="domain" description="FAD-binding PCMH-type" evidence="6">
    <location>
        <begin position="110"/>
        <end position="281"/>
    </location>
</feature>
<gene>
    <name evidence="7" type="ORF">GLRG_06552</name>
</gene>
<reference evidence="8" key="1">
    <citation type="journal article" date="2012" name="Nat. Genet.">
        <title>Lifestyle transitions in plant pathogenic Colletotrichum fungi deciphered by genome and transcriptome analyses.</title>
        <authorList>
            <person name="O'Connell R.J."/>
            <person name="Thon M.R."/>
            <person name="Hacquard S."/>
            <person name="Amyotte S.G."/>
            <person name="Kleemann J."/>
            <person name="Torres M.F."/>
            <person name="Damm U."/>
            <person name="Buiate E.A."/>
            <person name="Epstein L."/>
            <person name="Alkan N."/>
            <person name="Altmueller J."/>
            <person name="Alvarado-Balderrama L."/>
            <person name="Bauser C.A."/>
            <person name="Becker C."/>
            <person name="Birren B.W."/>
            <person name="Chen Z."/>
            <person name="Choi J."/>
            <person name="Crouch J.A."/>
            <person name="Duvick J.P."/>
            <person name="Farman M.A."/>
            <person name="Gan P."/>
            <person name="Heiman D."/>
            <person name="Henrissat B."/>
            <person name="Howard R.J."/>
            <person name="Kabbage M."/>
            <person name="Koch C."/>
            <person name="Kracher B."/>
            <person name="Kubo Y."/>
            <person name="Law A.D."/>
            <person name="Lebrun M.-H."/>
            <person name="Lee Y.-H."/>
            <person name="Miyara I."/>
            <person name="Moore N."/>
            <person name="Neumann U."/>
            <person name="Nordstroem K."/>
            <person name="Panaccione D.G."/>
            <person name="Panstruga R."/>
            <person name="Place M."/>
            <person name="Proctor R.H."/>
            <person name="Prusky D."/>
            <person name="Rech G."/>
            <person name="Reinhardt R."/>
            <person name="Rollins J.A."/>
            <person name="Rounsley S."/>
            <person name="Schardl C.L."/>
            <person name="Schwartz D.C."/>
            <person name="Shenoy N."/>
            <person name="Shirasu K."/>
            <person name="Sikhakolli U.R."/>
            <person name="Stueber K."/>
            <person name="Sukno S.A."/>
            <person name="Sweigard J.A."/>
            <person name="Takano Y."/>
            <person name="Takahara H."/>
            <person name="Trail F."/>
            <person name="van der Does H.C."/>
            <person name="Voll L.M."/>
            <person name="Will I."/>
            <person name="Young S."/>
            <person name="Zeng Q."/>
            <person name="Zhang J."/>
            <person name="Zhou S."/>
            <person name="Dickman M.B."/>
            <person name="Schulze-Lefert P."/>
            <person name="Ver Loren van Themaat E."/>
            <person name="Ma L.-J."/>
            <person name="Vaillancourt L.J."/>
        </authorList>
    </citation>
    <scope>NUCLEOTIDE SEQUENCE [LARGE SCALE GENOMIC DNA]</scope>
    <source>
        <strain evidence="8">M1.001 / M2 / FGSC 10212</strain>
    </source>
</reference>
<dbReference type="RefSeq" id="XP_008095428.1">
    <property type="nucleotide sequence ID" value="XM_008097237.1"/>
</dbReference>
<evidence type="ECO:0000256" key="5">
    <source>
        <dbReference type="SAM" id="SignalP"/>
    </source>
</evidence>
<dbReference type="InterPro" id="IPR006094">
    <property type="entry name" value="Oxid_FAD_bind_N"/>
</dbReference>
<dbReference type="Proteomes" id="UP000008782">
    <property type="component" value="Unassembled WGS sequence"/>
</dbReference>
<dbReference type="HOGENOM" id="CLU_018354_1_2_1"/>
<keyword evidence="3" id="KW-0274">FAD</keyword>
<dbReference type="PROSITE" id="PS51387">
    <property type="entry name" value="FAD_PCMH"/>
    <property type="match status" value="1"/>
</dbReference>
<dbReference type="InterPro" id="IPR016166">
    <property type="entry name" value="FAD-bd_PCMH"/>
</dbReference>
<dbReference type="OrthoDB" id="2151789at2759"/>
<keyword evidence="8" id="KW-1185">Reference proteome</keyword>
<keyword evidence="5" id="KW-0732">Signal</keyword>
<name>E3QKM0_COLGM</name>
<dbReference type="AlphaFoldDB" id="E3QKM0"/>
<dbReference type="GO" id="GO:0071949">
    <property type="term" value="F:FAD binding"/>
    <property type="evidence" value="ECO:0007669"/>
    <property type="project" value="InterPro"/>
</dbReference>
<dbReference type="GO" id="GO:0016491">
    <property type="term" value="F:oxidoreductase activity"/>
    <property type="evidence" value="ECO:0007669"/>
    <property type="project" value="UniProtKB-KW"/>
</dbReference>
<evidence type="ECO:0000313" key="8">
    <source>
        <dbReference type="Proteomes" id="UP000008782"/>
    </source>
</evidence>
<evidence type="ECO:0000256" key="1">
    <source>
        <dbReference type="ARBA" id="ARBA00005466"/>
    </source>
</evidence>
<evidence type="ECO:0000313" key="7">
    <source>
        <dbReference type="EMBL" id="EFQ31408.1"/>
    </source>
</evidence>
<dbReference type="InterPro" id="IPR036318">
    <property type="entry name" value="FAD-bd_PCMH-like_sf"/>
</dbReference>
<dbReference type="InterPro" id="IPR016169">
    <property type="entry name" value="FAD-bd_PCMH_sub2"/>
</dbReference>
<sequence length="555" mass="59687">MQLSSLFLLAASTATCVLPVAAHDLGDLESVLEPEGFNVSEAVLKLGVAVAEIPPLEDAGKRLGTGSPSTGCSTACASLKLIYGDTAVLVAGNDTACIDFIGSYWSAIQAEVRPRCIFQPSKPEEVSVAVLLARLTQCPFAVKSGGHAAMAGASNAEGGITVSFTNMKSISLSADRTVASIQPGNVWGDVYAELTKSDVTVIGGRLYNIGVGGLITGGGIAYSSGVYGWACDNVESFDVVISSGAIIRATATQFPDFYWALRGGGNNFGIVVGFNLFTHPLPGGRMWGGTRAYTENSFPQVAEAFANMVANAEQDPRAGLWHVYTLYNGSKISSTELYYAEPDGNDAPILSDWNAIPAVSDTTQNRVIAEYARVGMDSTPPGLREVYAVISTKASIEIVELARDIYFEEVTAVVDLPGIVPVLVFQGISVPTLKHMQRDGGNALGLEVEDGPFYIIQVPVMWSNQEDDDAVYAFASRVLERINGEAEARGLSNDYVYMNYGSQYQDVISGYGAENKDRLKRIAKKYDPREVFQKLQPGYFKLDRAPLQDPRYFNW</sequence>
<dbReference type="Pfam" id="PF01565">
    <property type="entry name" value="FAD_binding_4"/>
    <property type="match status" value="1"/>
</dbReference>
<evidence type="ECO:0000256" key="3">
    <source>
        <dbReference type="ARBA" id="ARBA00022827"/>
    </source>
</evidence>
<protein>
    <submittedName>
        <fullName evidence="7">FAD binding domain-containing protein</fullName>
    </submittedName>
</protein>
<dbReference type="Gene3D" id="3.30.465.10">
    <property type="match status" value="1"/>
</dbReference>
<keyword evidence="4" id="KW-0560">Oxidoreductase</keyword>
<dbReference type="VEuPathDB" id="FungiDB:GLRG_06552"/>
<feature type="chain" id="PRO_5003180523" evidence="5">
    <location>
        <begin position="23"/>
        <end position="555"/>
    </location>
</feature>